<dbReference type="RefSeq" id="WP_248341734.1">
    <property type="nucleotide sequence ID" value="NZ_AP025592.1"/>
</dbReference>
<accession>A0ABM7XC97</accession>
<sequence length="141" mass="14817">MAIAAALVLAAPPRPAAGRAQGAFQVVVHRDNPVTSLSRGTAASLFLKKATEWPGGQKVEPVDLREGAPVRDAFSEAVLRRSVASVRAYWTQSIFSGRAVPPPELEDDEAVVAFVARSPWAIGYVSAGARLAGVKAVAVRD</sequence>
<evidence type="ECO:0008006" key="3">
    <source>
        <dbReference type="Google" id="ProtNLM"/>
    </source>
</evidence>
<protein>
    <recommendedName>
        <fullName evidence="3">PBP domain-containing protein</fullName>
    </recommendedName>
</protein>
<organism evidence="1 2">
    <name type="scientific">Anaeromyxobacter paludicola</name>
    <dbReference type="NCBI Taxonomy" id="2918171"/>
    <lineage>
        <taxon>Bacteria</taxon>
        <taxon>Pseudomonadati</taxon>
        <taxon>Myxococcota</taxon>
        <taxon>Myxococcia</taxon>
        <taxon>Myxococcales</taxon>
        <taxon>Cystobacterineae</taxon>
        <taxon>Anaeromyxobacteraceae</taxon>
        <taxon>Anaeromyxobacter</taxon>
    </lineage>
</organism>
<keyword evidence="2" id="KW-1185">Reference proteome</keyword>
<evidence type="ECO:0000313" key="1">
    <source>
        <dbReference type="EMBL" id="BDG09484.1"/>
    </source>
</evidence>
<evidence type="ECO:0000313" key="2">
    <source>
        <dbReference type="Proteomes" id="UP001162734"/>
    </source>
</evidence>
<reference evidence="2" key="1">
    <citation type="journal article" date="2022" name="Int. J. Syst. Evol. Microbiol.">
        <title>Anaeromyxobacter oryzae sp. nov., Anaeromyxobacter diazotrophicus sp. nov. and Anaeromyxobacter paludicola sp. nov., isolated from paddy soils.</title>
        <authorList>
            <person name="Itoh H."/>
            <person name="Xu Z."/>
            <person name="Mise K."/>
            <person name="Masuda Y."/>
            <person name="Ushijima N."/>
            <person name="Hayakawa C."/>
            <person name="Shiratori Y."/>
            <person name="Senoo K."/>
        </authorList>
    </citation>
    <scope>NUCLEOTIDE SEQUENCE [LARGE SCALE GENOMIC DNA]</scope>
    <source>
        <strain evidence="2">Red630</strain>
    </source>
</reference>
<dbReference type="EMBL" id="AP025592">
    <property type="protein sequence ID" value="BDG09484.1"/>
    <property type="molecule type" value="Genomic_DNA"/>
</dbReference>
<dbReference type="Proteomes" id="UP001162734">
    <property type="component" value="Chromosome"/>
</dbReference>
<proteinExistence type="predicted"/>
<name>A0ABM7XC97_9BACT</name>
<dbReference type="Gene3D" id="3.40.190.10">
    <property type="entry name" value="Periplasmic binding protein-like II"/>
    <property type="match status" value="1"/>
</dbReference>
<gene>
    <name evidence="1" type="ORF">AMPC_25970</name>
</gene>
<dbReference type="SUPFAM" id="SSF53850">
    <property type="entry name" value="Periplasmic binding protein-like II"/>
    <property type="match status" value="1"/>
</dbReference>